<dbReference type="PANTHER" id="PTHR23030">
    <property type="entry name" value="PCD6 INTERACTING PROTEIN-RELATED"/>
    <property type="match status" value="1"/>
</dbReference>
<reference evidence="8" key="2">
    <citation type="submission" date="2022-06" db="UniProtKB">
        <authorList>
            <consortium name="EnsemblMetazoa"/>
        </authorList>
    </citation>
    <scope>IDENTIFICATION</scope>
    <source>
        <strain evidence="8">DF5081</strain>
    </source>
</reference>
<dbReference type="GO" id="GO:0005768">
    <property type="term" value="C:endosome"/>
    <property type="evidence" value="ECO:0007669"/>
    <property type="project" value="UniProtKB-SubCell"/>
</dbReference>
<evidence type="ECO:0000256" key="2">
    <source>
        <dbReference type="ARBA" id="ARBA00004496"/>
    </source>
</evidence>
<dbReference type="InterPro" id="IPR025304">
    <property type="entry name" value="ALIX_V_dom"/>
</dbReference>
<protein>
    <submittedName>
        <fullName evidence="8">BRO1 domain-containing protein</fullName>
    </submittedName>
</protein>
<dbReference type="EnsemblMetazoa" id="CJA16414.1">
    <property type="protein sequence ID" value="CJA16414.1"/>
    <property type="gene ID" value="WBGene00135618"/>
</dbReference>
<reference evidence="9" key="1">
    <citation type="submission" date="2010-08" db="EMBL/GenBank/DDBJ databases">
        <authorList>
            <consortium name="Caenorhabditis japonica Sequencing Consortium"/>
            <person name="Wilson R.K."/>
        </authorList>
    </citation>
    <scope>NUCLEOTIDE SEQUENCE [LARGE SCALE GENOMIC DNA]</scope>
    <source>
        <strain evidence="9">DF5081</strain>
    </source>
</reference>
<proteinExistence type="predicted"/>
<dbReference type="PANTHER" id="PTHR23030:SF30">
    <property type="entry name" value="TYROSINE-PROTEIN PHOSPHATASE NON-RECEPTOR TYPE 23"/>
    <property type="match status" value="1"/>
</dbReference>
<sequence>MEALPIFPMMAPAFRTSTLSYDNIPNFNFRLKMKEHILLTFNTDPHEYDGAFDELAHLKFEANIPSASVEQICKLKRYYGQLCMMQKRFPMGAGDQLETPFTWNDGLVDLRSSHSEVTINDIEFEKASVMFNIGACHAQFATEQTRDTQDSIKAAFMHFQYAAFAFEQLNTFRNCEMFYPSVDLDSNVIAFYYKVMIAQAQECLVQKSLLDNRSAIVIAKLSLWLQESFESATKIVDDWIVNIPESVQKYYEKFCRLKADMYGVIAYMSLGDHAEKEEKKMGWRLQYYNIAAKYMESVSMDRKTKENYPELMVTASFLFDVISAKQKNAEKENDFIYHDRVPKQEEAIDAAKKDGAMCKVKTLAFDPLDASVCGEDIFAALLPPEIIESNKNYGAQKAEILKRNVEVIQSYDANLDVMLERAEFDNLRFMLNEGKDLQAMFEIPDELMKRNADMTAYSDCIPNLIERLRESSGTATVADAKLNTLISKLSAIDLPRLKSDEGFILISKELNKLSEHLSQAKSNNTALNKAIASHTPNLQLLSLPCNEMWQKILPEWKAPKEMSPEEVQLRKMVEKVLEMRTQRHTLLAQIETTMKQDDISKKLMGTNEERANLIMQEELTKYAKYEQLINLNVQAQENIVRAFADANADFCAERIEMQRAKTAYDQKVAELIGSYDVYRDVTRKIEEGEQFYRQLMARCDQFAIPVHAMDEQYRAEIEKKERAQKEAEQRMHQFRMNREAQDAMMDFGGGGAAPPRAMGPISTRHSPMAPPAGPSAGRAPRLGDYLESYRARKGAQPPIVTPQFQPMHQQDEPQGPPSPTPSSICDFPVSTRGAGASQRMMASPRAPEPPSQYYGAYQPPAPYQQQHPQTNGAPPPLNLADPLNQIDVFGFANQK</sequence>
<keyword evidence="3" id="KW-0963">Cytoplasm</keyword>
<organism evidence="8 9">
    <name type="scientific">Caenorhabditis japonica</name>
    <dbReference type="NCBI Taxonomy" id="281687"/>
    <lineage>
        <taxon>Eukaryota</taxon>
        <taxon>Metazoa</taxon>
        <taxon>Ecdysozoa</taxon>
        <taxon>Nematoda</taxon>
        <taxon>Chromadorea</taxon>
        <taxon>Rhabditida</taxon>
        <taxon>Rhabditina</taxon>
        <taxon>Rhabditomorpha</taxon>
        <taxon>Rhabditoidea</taxon>
        <taxon>Rhabditidae</taxon>
        <taxon>Peloderinae</taxon>
        <taxon>Caenorhabditis</taxon>
    </lineage>
</organism>
<dbReference type="SMART" id="SM01041">
    <property type="entry name" value="BRO1"/>
    <property type="match status" value="1"/>
</dbReference>
<dbReference type="GO" id="GO:0032456">
    <property type="term" value="P:endocytic recycling"/>
    <property type="evidence" value="ECO:0007669"/>
    <property type="project" value="TreeGrafter"/>
</dbReference>
<feature type="domain" description="BRO1" evidence="7">
    <location>
        <begin position="8"/>
        <end position="415"/>
    </location>
</feature>
<feature type="compositionally biased region" description="Low complexity" evidence="6">
    <location>
        <begin position="851"/>
        <end position="869"/>
    </location>
</feature>
<dbReference type="Gene3D" id="1.20.140.50">
    <property type="entry name" value="alix/aip1 like domains"/>
    <property type="match status" value="1"/>
</dbReference>
<evidence type="ECO:0000256" key="6">
    <source>
        <dbReference type="SAM" id="MobiDB-lite"/>
    </source>
</evidence>
<evidence type="ECO:0000259" key="7">
    <source>
        <dbReference type="PROSITE" id="PS51180"/>
    </source>
</evidence>
<dbReference type="Gene3D" id="1.25.40.280">
    <property type="entry name" value="alix/aip1 like domains"/>
    <property type="match status" value="1"/>
</dbReference>
<evidence type="ECO:0000256" key="5">
    <source>
        <dbReference type="SAM" id="Coils"/>
    </source>
</evidence>
<feature type="region of interest" description="Disordered" evidence="6">
    <location>
        <begin position="747"/>
        <end position="781"/>
    </location>
</feature>
<keyword evidence="9" id="KW-1185">Reference proteome</keyword>
<dbReference type="Pfam" id="PF03097">
    <property type="entry name" value="BRO1"/>
    <property type="match status" value="1"/>
</dbReference>
<feature type="region of interest" description="Disordered" evidence="6">
    <location>
        <begin position="797"/>
        <end position="882"/>
    </location>
</feature>
<evidence type="ECO:0000256" key="3">
    <source>
        <dbReference type="ARBA" id="ARBA00022490"/>
    </source>
</evidence>
<evidence type="ECO:0000256" key="1">
    <source>
        <dbReference type="ARBA" id="ARBA00004177"/>
    </source>
</evidence>
<dbReference type="Pfam" id="PF13949">
    <property type="entry name" value="ALIX_LYPXL_bnd"/>
    <property type="match status" value="1"/>
</dbReference>
<comment type="subcellular location">
    <subcellularLocation>
        <location evidence="2">Cytoplasm</location>
    </subcellularLocation>
    <subcellularLocation>
        <location evidence="1">Endosome</location>
    </subcellularLocation>
</comment>
<evidence type="ECO:0000256" key="4">
    <source>
        <dbReference type="ARBA" id="ARBA00022753"/>
    </source>
</evidence>
<dbReference type="Gene3D" id="1.20.120.560">
    <property type="entry name" value="alix/aip1 in complex with the ypdl late domain"/>
    <property type="match status" value="1"/>
</dbReference>
<feature type="coiled-coil region" evidence="5">
    <location>
        <begin position="706"/>
        <end position="737"/>
    </location>
</feature>
<dbReference type="InterPro" id="IPR004328">
    <property type="entry name" value="BRO1_dom"/>
</dbReference>
<keyword evidence="4" id="KW-0967">Endosome</keyword>
<name>A0A8R1HZD7_CAEJA</name>
<dbReference type="GO" id="GO:0043328">
    <property type="term" value="P:protein transport to vacuole involved in ubiquitin-dependent protein catabolic process via the multivesicular body sorting pathway"/>
    <property type="evidence" value="ECO:0007669"/>
    <property type="project" value="TreeGrafter"/>
</dbReference>
<evidence type="ECO:0000313" key="8">
    <source>
        <dbReference type="EnsemblMetazoa" id="CJA16414.1"/>
    </source>
</evidence>
<dbReference type="GO" id="GO:0045022">
    <property type="term" value="P:early endosome to late endosome transport"/>
    <property type="evidence" value="ECO:0007669"/>
    <property type="project" value="TreeGrafter"/>
</dbReference>
<accession>A0A8R1HZD7</accession>
<dbReference type="Proteomes" id="UP000005237">
    <property type="component" value="Unassembled WGS sequence"/>
</dbReference>
<evidence type="ECO:0000313" key="9">
    <source>
        <dbReference type="Proteomes" id="UP000005237"/>
    </source>
</evidence>
<dbReference type="AlphaFoldDB" id="A0A8R1HZD7"/>
<dbReference type="InterPro" id="IPR038499">
    <property type="entry name" value="BRO1_sf"/>
</dbReference>
<dbReference type="PROSITE" id="PS51180">
    <property type="entry name" value="BRO1"/>
    <property type="match status" value="1"/>
</dbReference>
<keyword evidence="5" id="KW-0175">Coiled coil</keyword>